<evidence type="ECO:0000313" key="3">
    <source>
        <dbReference type="EMBL" id="MBF9152821.1"/>
    </source>
</evidence>
<protein>
    <recommendedName>
        <fullName evidence="5">RcnB family protein</fullName>
    </recommendedName>
</protein>
<evidence type="ECO:0008006" key="5">
    <source>
        <dbReference type="Google" id="ProtNLM"/>
    </source>
</evidence>
<comment type="caution">
    <text evidence="3">The sequence shown here is derived from an EMBL/GenBank/DDBJ whole genome shotgun (WGS) entry which is preliminary data.</text>
</comment>
<evidence type="ECO:0000256" key="1">
    <source>
        <dbReference type="SAM" id="MobiDB-lite"/>
    </source>
</evidence>
<reference evidence="3 4" key="1">
    <citation type="submission" date="2020-11" db="EMBL/GenBank/DDBJ databases">
        <title>The genome sequence of Novosphingobium sp. 1Y9A.</title>
        <authorList>
            <person name="Liu Y."/>
        </authorList>
    </citation>
    <scope>NUCLEOTIDE SEQUENCE [LARGE SCALE GENOMIC DNA]</scope>
    <source>
        <strain evidence="3 4">1Y9A</strain>
    </source>
</reference>
<feature type="region of interest" description="Disordered" evidence="1">
    <location>
        <begin position="20"/>
        <end position="117"/>
    </location>
</feature>
<evidence type="ECO:0000256" key="2">
    <source>
        <dbReference type="SAM" id="SignalP"/>
    </source>
</evidence>
<feature type="compositionally biased region" description="Gly residues" evidence="1">
    <location>
        <begin position="24"/>
        <end position="42"/>
    </location>
</feature>
<dbReference type="EMBL" id="JADQDC010000016">
    <property type="protein sequence ID" value="MBF9152821.1"/>
    <property type="molecule type" value="Genomic_DNA"/>
</dbReference>
<keyword evidence="4" id="KW-1185">Reference proteome</keyword>
<feature type="signal peptide" evidence="2">
    <location>
        <begin position="1"/>
        <end position="21"/>
    </location>
</feature>
<dbReference type="Proteomes" id="UP000600799">
    <property type="component" value="Unassembled WGS sequence"/>
</dbReference>
<dbReference type="RefSeq" id="WP_196277091.1">
    <property type="nucleotide sequence ID" value="NZ_JADQDC010000016.1"/>
</dbReference>
<feature type="chain" id="PRO_5047446348" description="RcnB family protein" evidence="2">
    <location>
        <begin position="22"/>
        <end position="332"/>
    </location>
</feature>
<evidence type="ECO:0000313" key="4">
    <source>
        <dbReference type="Proteomes" id="UP000600799"/>
    </source>
</evidence>
<keyword evidence="2" id="KW-0732">Signal</keyword>
<feature type="compositionally biased region" description="Basic and acidic residues" evidence="1">
    <location>
        <begin position="89"/>
        <end position="117"/>
    </location>
</feature>
<proteinExistence type="predicted"/>
<accession>A0ABS0HKP7</accession>
<organism evidence="3 4">
    <name type="scientific">Novosphingobium jiangmenense</name>
    <dbReference type="NCBI Taxonomy" id="2791981"/>
    <lineage>
        <taxon>Bacteria</taxon>
        <taxon>Pseudomonadati</taxon>
        <taxon>Pseudomonadota</taxon>
        <taxon>Alphaproteobacteria</taxon>
        <taxon>Sphingomonadales</taxon>
        <taxon>Sphingomonadaceae</taxon>
        <taxon>Novosphingobium</taxon>
    </lineage>
</organism>
<feature type="compositionally biased region" description="Basic and acidic residues" evidence="1">
    <location>
        <begin position="44"/>
        <end position="78"/>
    </location>
</feature>
<gene>
    <name evidence="3" type="ORF">I2488_17600</name>
</gene>
<sequence>MRKVMLMAGVAALAASVPAFAQGNGKGNGGGNDGGNHGGGGPEKAQKADHGPQKAKGPDKRAEMRPEKPRRNDARPEQAMRGNPGQGPERNDAPRNYEKAERQVDRDYARRADRGDERTVVRVTSRQWQDGRYRYDDRRFLIPVTSDCPPGLAKKNNGCLPPGQARQIQAPRSWGDWYPVRYLGNDYDWRYGNGSMYRIGSGGLVSAIVPLLGGALFGGQVWPTQYTDYAVPSYYDRYYGFDDGYDYRYAQNAIFEVDPQSNMIEGIAALLTGDPWAVGQPMPAGYDLYNVPPDWRGRYADTPDSWYRYSDGYVYEVDPTTQLVRAVIELIA</sequence>
<name>A0ABS0HKP7_9SPHN</name>